<reference evidence="4 5" key="1">
    <citation type="submission" date="2010-12" db="EMBL/GenBank/DDBJ databases">
        <title>Complete sequence of Desulfurispirillum indicum S5.</title>
        <authorList>
            <consortium name="US DOE Joint Genome Institute"/>
            <person name="Lucas S."/>
            <person name="Copeland A."/>
            <person name="Lapidus A."/>
            <person name="Cheng J.-F."/>
            <person name="Goodwin L."/>
            <person name="Pitluck S."/>
            <person name="Chertkov O."/>
            <person name="Held B."/>
            <person name="Detter J.C."/>
            <person name="Han C."/>
            <person name="Tapia R."/>
            <person name="Land M."/>
            <person name="Hauser L."/>
            <person name="Kyrpides N."/>
            <person name="Ivanova N."/>
            <person name="Mikhailova N."/>
            <person name="Haggblom M."/>
            <person name="Rauschenbach I."/>
            <person name="Bini E."/>
            <person name="Woyke T."/>
        </authorList>
    </citation>
    <scope>NUCLEOTIDE SEQUENCE [LARGE SCALE GENOMIC DNA]</scope>
    <source>
        <strain evidence="5">ATCC BAA-1389 / DSM 22839 / S5</strain>
    </source>
</reference>
<keyword evidence="1" id="KW-0732">Signal</keyword>
<evidence type="ECO:0000259" key="2">
    <source>
        <dbReference type="Pfam" id="PF01471"/>
    </source>
</evidence>
<dbReference type="InterPro" id="IPR023346">
    <property type="entry name" value="Lysozyme-like_dom_sf"/>
</dbReference>
<feature type="domain" description="Peptidoglycan binding-like" evidence="2">
    <location>
        <begin position="344"/>
        <end position="399"/>
    </location>
</feature>
<dbReference type="InParanoid" id="E6W1C3"/>
<dbReference type="PANTHER" id="PTHR30163:SF8">
    <property type="entry name" value="LYTIC MUREIN TRANSGLYCOSYLASE"/>
    <property type="match status" value="1"/>
</dbReference>
<dbReference type="InterPro" id="IPR002477">
    <property type="entry name" value="Peptidoglycan-bd-like"/>
</dbReference>
<proteinExistence type="predicted"/>
<dbReference type="Gene3D" id="1.10.530.10">
    <property type="match status" value="1"/>
</dbReference>
<name>E6W1C3_DESIS</name>
<dbReference type="InterPro" id="IPR036366">
    <property type="entry name" value="PGBDSf"/>
</dbReference>
<dbReference type="EMBL" id="CP002432">
    <property type="protein sequence ID" value="ADU65379.1"/>
    <property type="molecule type" value="Genomic_DNA"/>
</dbReference>
<keyword evidence="5" id="KW-1185">Reference proteome</keyword>
<dbReference type="eggNOG" id="COG2951">
    <property type="taxonomic scope" value="Bacteria"/>
</dbReference>
<dbReference type="PANTHER" id="PTHR30163">
    <property type="entry name" value="MEMBRANE-BOUND LYTIC MUREIN TRANSGLYCOSYLASE B"/>
    <property type="match status" value="1"/>
</dbReference>
<dbReference type="OrthoDB" id="9772911at2"/>
<protein>
    <submittedName>
        <fullName evidence="4">Lytic murein transglycosylase</fullName>
    </submittedName>
</protein>
<organism evidence="4 5">
    <name type="scientific">Desulfurispirillum indicum (strain ATCC BAA-1389 / DSM 22839 / S5)</name>
    <dbReference type="NCBI Taxonomy" id="653733"/>
    <lineage>
        <taxon>Bacteria</taxon>
        <taxon>Pseudomonadati</taxon>
        <taxon>Chrysiogenota</taxon>
        <taxon>Chrysiogenia</taxon>
        <taxon>Chrysiogenales</taxon>
        <taxon>Chrysiogenaceae</taxon>
        <taxon>Desulfurispirillum</taxon>
    </lineage>
</organism>
<evidence type="ECO:0000313" key="5">
    <source>
        <dbReference type="Proteomes" id="UP000002572"/>
    </source>
</evidence>
<dbReference type="GO" id="GO:0009253">
    <property type="term" value="P:peptidoglycan catabolic process"/>
    <property type="evidence" value="ECO:0007669"/>
    <property type="project" value="TreeGrafter"/>
</dbReference>
<dbReference type="AlphaFoldDB" id="E6W1C3"/>
<dbReference type="FunFam" id="1.10.8.350:FF:000001">
    <property type="entry name" value="Lytic murein transglycosylase B"/>
    <property type="match status" value="1"/>
</dbReference>
<dbReference type="SUPFAM" id="SSF53955">
    <property type="entry name" value="Lysozyme-like"/>
    <property type="match status" value="1"/>
</dbReference>
<dbReference type="NCBIfam" id="TIGR02283">
    <property type="entry name" value="MltB_2"/>
    <property type="match status" value="1"/>
</dbReference>
<dbReference type="FunCoup" id="E6W1C3">
    <property type="interactions" value="75"/>
</dbReference>
<accession>E6W1C3</accession>
<dbReference type="GO" id="GO:0008933">
    <property type="term" value="F:peptidoglycan lytic transglycosylase activity"/>
    <property type="evidence" value="ECO:0007669"/>
    <property type="project" value="TreeGrafter"/>
</dbReference>
<dbReference type="Gene3D" id="1.10.101.10">
    <property type="entry name" value="PGBD-like superfamily/PGBD"/>
    <property type="match status" value="1"/>
</dbReference>
<dbReference type="SUPFAM" id="SSF47090">
    <property type="entry name" value="PGBD-like"/>
    <property type="match status" value="1"/>
</dbReference>
<gene>
    <name evidence="4" type="ordered locus">Selin_0631</name>
</gene>
<dbReference type="RefSeq" id="WP_013505267.1">
    <property type="nucleotide sequence ID" value="NC_014836.1"/>
</dbReference>
<dbReference type="STRING" id="653733.Selin_0631"/>
<dbReference type="Pfam" id="PF01471">
    <property type="entry name" value="PG_binding_1"/>
    <property type="match status" value="1"/>
</dbReference>
<dbReference type="InterPro" id="IPR011970">
    <property type="entry name" value="MltB_2"/>
</dbReference>
<dbReference type="eggNOG" id="COG3409">
    <property type="taxonomic scope" value="Bacteria"/>
</dbReference>
<dbReference type="KEGG" id="din:Selin_0631"/>
<evidence type="ECO:0000259" key="3">
    <source>
        <dbReference type="Pfam" id="PF13406"/>
    </source>
</evidence>
<feature type="domain" description="Transglycosylase SLT" evidence="3">
    <location>
        <begin position="30"/>
        <end position="321"/>
    </location>
</feature>
<evidence type="ECO:0000256" key="1">
    <source>
        <dbReference type="SAM" id="SignalP"/>
    </source>
</evidence>
<dbReference type="InterPro" id="IPR031304">
    <property type="entry name" value="SLT_2"/>
</dbReference>
<feature type="chain" id="PRO_5003213855" evidence="1">
    <location>
        <begin position="25"/>
        <end position="415"/>
    </location>
</feature>
<dbReference type="InterPro" id="IPR036365">
    <property type="entry name" value="PGBD-like_sf"/>
</dbReference>
<sequence>MTLQRSFSLLLAGILLLVHQPVQASTAQDFDACLSHLRTKALDAGHAHDTLNQVLSSVTFNQRIVELDRSQAEFTETFLQYLDRRVSVDRVEKGRQLLREHRVLLQRIADEYGVRPEYIIAFWGMETNFGTYFGKTPVFDAVVTLACDGRRGEFFTNQFFSALRILEEGHIDMEQMKGSWAGAMGHTQFMPSTFLSYAVDYDGNGRKDLWNSLPDAFASAANYLSAMGWQDGRRWGREVILPRGFDYSQADIERSQPLLHWRKLGVRQVDGRLVPDLDFSATIVLPQGHRGPAFIVYDNFHLIMRWNRSLHYALAVGYMADRVAGMGQLHAKRPADSNEGRLSRGEVLELQQRLAALGLYDAEATGRIGAQTRNAVRQFQQMVKVPADAYPTHALLEQLRQRQQDVTVELSRVDP</sequence>
<dbReference type="HOGENOM" id="CLU_035402_0_2_0"/>
<dbReference type="Gene3D" id="1.10.8.350">
    <property type="entry name" value="Bacterial muramidase"/>
    <property type="match status" value="1"/>
</dbReference>
<dbReference type="Proteomes" id="UP000002572">
    <property type="component" value="Chromosome"/>
</dbReference>
<evidence type="ECO:0000313" key="4">
    <source>
        <dbReference type="EMBL" id="ADU65379.1"/>
    </source>
</evidence>
<dbReference type="CDD" id="cd13399">
    <property type="entry name" value="Slt35-like"/>
    <property type="match status" value="1"/>
</dbReference>
<feature type="signal peptide" evidence="1">
    <location>
        <begin position="1"/>
        <end position="24"/>
    </location>
</feature>
<dbReference type="Pfam" id="PF13406">
    <property type="entry name" value="SLT_2"/>
    <property type="match status" value="1"/>
</dbReference>
<dbReference type="InterPro" id="IPR043426">
    <property type="entry name" value="MltB-like"/>
</dbReference>